<dbReference type="NCBIfam" id="TIGR01784">
    <property type="entry name" value="T_den_put_tspse"/>
    <property type="match status" value="1"/>
</dbReference>
<organism evidence="1 2">
    <name type="scientific">Candidatus Arcanibacter lacustris</name>
    <dbReference type="NCBI Taxonomy" id="1607817"/>
    <lineage>
        <taxon>Bacteria</taxon>
        <taxon>Pseudomonadati</taxon>
        <taxon>Pseudomonadota</taxon>
        <taxon>Alphaproteobacteria</taxon>
        <taxon>Rickettsiales</taxon>
        <taxon>Candidatus Arcanibacter</taxon>
    </lineage>
</organism>
<name>A0A0F5MND0_9RICK</name>
<dbReference type="PANTHER" id="PTHR41317:SF1">
    <property type="entry name" value="PD-(D_E)XK NUCLEASE FAMILY TRANSPOSASE"/>
    <property type="match status" value="1"/>
</dbReference>
<comment type="caution">
    <text evidence="1">The sequence shown here is derived from an EMBL/GenBank/DDBJ whole genome shotgun (WGS) entry which is preliminary data.</text>
</comment>
<evidence type="ECO:0000313" key="2">
    <source>
        <dbReference type="Proteomes" id="UP000033358"/>
    </source>
</evidence>
<dbReference type="AlphaFoldDB" id="A0A0F5MND0"/>
<reference evidence="1 2" key="1">
    <citation type="submission" date="2015-02" db="EMBL/GenBank/DDBJ databases">
        <title>Single cell genomics of a rare environmental alphaproteobacterium provides unique insights into Rickettsiaceae evolution.</title>
        <authorList>
            <person name="Martijn J."/>
            <person name="Schulz F."/>
            <person name="Zaremba-Niedzwiedzka K."/>
            <person name="Viklund J."/>
            <person name="Stepanauskas R."/>
            <person name="Andersson S.G.E."/>
            <person name="Horn M."/>
            <person name="Guy L."/>
            <person name="Ettema T.J.G."/>
        </authorList>
    </citation>
    <scope>NUCLEOTIDE SEQUENCE [LARGE SCALE GENOMIC DNA]</scope>
    <source>
        <strain evidence="1 2">SCGC AAA041-L04</strain>
    </source>
</reference>
<dbReference type="Proteomes" id="UP000033358">
    <property type="component" value="Unassembled WGS sequence"/>
</dbReference>
<dbReference type="EMBL" id="JYHA01000090">
    <property type="protein sequence ID" value="KKB96323.1"/>
    <property type="molecule type" value="Genomic_DNA"/>
</dbReference>
<accession>A0A0F5MND0</accession>
<dbReference type="Pfam" id="PF12784">
    <property type="entry name" value="PDDEXK_2"/>
    <property type="match status" value="1"/>
</dbReference>
<dbReference type="PANTHER" id="PTHR41317">
    <property type="entry name" value="PD-(D_E)XK NUCLEASE FAMILY TRANSPOSASE"/>
    <property type="match status" value="1"/>
</dbReference>
<gene>
    <name evidence="1" type="ORF">SZ25_00589</name>
</gene>
<keyword evidence="2" id="KW-1185">Reference proteome</keyword>
<evidence type="ECO:0000313" key="1">
    <source>
        <dbReference type="EMBL" id="KKB96323.1"/>
    </source>
</evidence>
<dbReference type="InterPro" id="IPR010106">
    <property type="entry name" value="RpnA"/>
</dbReference>
<protein>
    <submittedName>
        <fullName evidence="1">PD-(D/E)XK nuclease family transposase</fullName>
    </submittedName>
</protein>
<sequence length="288" mass="32903">MAAPRYLDATNDVAFKKVFSNKEILIDFLNSMLQLTEGNKITELHFVPQEEIPDLGQGKRSIFDIKVLDQSGFWYIIEMQNRPDEFFLKRVQVYASSTYSNQTLKGKDYMNVLPVLVVAIVNGTLFPDEIGCISRHTTREEATNTQHLFELSYVFIELGKFIKSEKELEAIEDFWLFYLAKSTEVKHPPAKVTDANILKAYEVLERFNWDDASYDAYIRAKLLADTERLEIEDAFSKGEAKGKEEGLAEGELKGKLEIAKNLIAKGFDENTILEVTGLTIGEFKKYLP</sequence>
<proteinExistence type="predicted"/>